<feature type="domain" description="SnoaL-like" evidence="1">
    <location>
        <begin position="16"/>
        <end position="140"/>
    </location>
</feature>
<dbReference type="EMBL" id="FNVB01000002">
    <property type="protein sequence ID" value="SEF53402.1"/>
    <property type="molecule type" value="Genomic_DNA"/>
</dbReference>
<evidence type="ECO:0000313" key="3">
    <source>
        <dbReference type="EMBL" id="SFC54031.1"/>
    </source>
</evidence>
<sequence length="164" mass="18293">MAEQPTELAELAARVRRMEDQQEIARLIASYGPLVDSGSADAVADRWEPDGAYDVDELAMNGRDEITAMVAGPRHQSWIRGGCAHFLGPAHVTVEDDDAVAVGHSLMIVHRDGEFVVRRATANRWQLRRGPQGWRVTRRTSRVLDGREEAPRLLAALDIDEEDR</sequence>
<dbReference type="InterPro" id="IPR037401">
    <property type="entry name" value="SnoaL-like"/>
</dbReference>
<dbReference type="Proteomes" id="UP000236729">
    <property type="component" value="Unassembled WGS sequence"/>
</dbReference>
<evidence type="ECO:0000313" key="5">
    <source>
        <dbReference type="Proteomes" id="UP000236729"/>
    </source>
</evidence>
<dbReference type="EMBL" id="FOME01000001">
    <property type="protein sequence ID" value="SFC54031.1"/>
    <property type="molecule type" value="Genomic_DNA"/>
</dbReference>
<accession>A0A1I1K0J7</accession>
<evidence type="ECO:0000259" key="1">
    <source>
        <dbReference type="Pfam" id="PF13577"/>
    </source>
</evidence>
<dbReference type="Gene3D" id="3.10.450.50">
    <property type="match status" value="1"/>
</dbReference>
<gene>
    <name evidence="2" type="ORF">SAMN02982929_00022</name>
    <name evidence="3" type="ORF">SAMN05216506_1011010</name>
</gene>
<accession>A0A1H5SRY1</accession>
<dbReference type="InterPro" id="IPR032710">
    <property type="entry name" value="NTF2-like_dom_sf"/>
</dbReference>
<reference evidence="4 5" key="2">
    <citation type="submission" date="2016-10" db="EMBL/GenBank/DDBJ databases">
        <authorList>
            <person name="Varghese N."/>
            <person name="Submissions S."/>
        </authorList>
    </citation>
    <scope>NUCLEOTIDE SEQUENCE [LARGE SCALE GENOMIC DNA]</scope>
    <source>
        <strain evidence="5">ATCC 20501</strain>
        <strain evidence="3 4">CGMCC 4.3529</strain>
    </source>
</reference>
<dbReference type="AlphaFoldDB" id="A0A1H5SRY1"/>
<organism evidence="2 5">
    <name type="scientific">Saccharopolyspora kobensis</name>
    <dbReference type="NCBI Taxonomy" id="146035"/>
    <lineage>
        <taxon>Bacteria</taxon>
        <taxon>Bacillati</taxon>
        <taxon>Actinomycetota</taxon>
        <taxon>Actinomycetes</taxon>
        <taxon>Pseudonocardiales</taxon>
        <taxon>Pseudonocardiaceae</taxon>
        <taxon>Saccharopolyspora</taxon>
    </lineage>
</organism>
<dbReference type="Proteomes" id="UP000199690">
    <property type="component" value="Unassembled WGS sequence"/>
</dbReference>
<dbReference type="SUPFAM" id="SSF54427">
    <property type="entry name" value="NTF2-like"/>
    <property type="match status" value="1"/>
</dbReference>
<evidence type="ECO:0000313" key="2">
    <source>
        <dbReference type="EMBL" id="SEF53402.1"/>
    </source>
</evidence>
<keyword evidence="4" id="KW-1185">Reference proteome</keyword>
<dbReference type="RefSeq" id="WP_093346526.1">
    <property type="nucleotide sequence ID" value="NZ_FNVB01000002.1"/>
</dbReference>
<dbReference type="SMR" id="A0A1H5SRY1"/>
<proteinExistence type="predicted"/>
<reference evidence="2" key="1">
    <citation type="submission" date="2016-10" db="EMBL/GenBank/DDBJ databases">
        <authorList>
            <person name="de Groot N.N."/>
        </authorList>
    </citation>
    <scope>NUCLEOTIDE SEQUENCE [LARGE SCALE GENOMIC DNA]</scope>
    <source>
        <strain evidence="2">ATCC 20501</strain>
    </source>
</reference>
<evidence type="ECO:0000313" key="4">
    <source>
        <dbReference type="Proteomes" id="UP000199690"/>
    </source>
</evidence>
<protein>
    <submittedName>
        <fullName evidence="2">SnoaL-like domain-containing protein</fullName>
    </submittedName>
</protein>
<name>A0A1H5SRY1_9PSEU</name>
<dbReference type="Pfam" id="PF13577">
    <property type="entry name" value="SnoaL_4"/>
    <property type="match status" value="1"/>
</dbReference>